<dbReference type="AlphaFoldDB" id="J0WNY7"/>
<keyword evidence="3" id="KW-1185">Reference proteome</keyword>
<evidence type="ECO:0000256" key="1">
    <source>
        <dbReference type="SAM" id="MobiDB-lite"/>
    </source>
</evidence>
<name>J0WNY7_AURST</name>
<reference evidence="3" key="1">
    <citation type="journal article" date="2012" name="Science">
        <title>The Paleozoic origin of enzymatic lignin decomposition reconstructed from 31 fungal genomes.</title>
        <authorList>
            <person name="Floudas D."/>
            <person name="Binder M."/>
            <person name="Riley R."/>
            <person name="Barry K."/>
            <person name="Blanchette R.A."/>
            <person name="Henrissat B."/>
            <person name="Martinez A.T."/>
            <person name="Otillar R."/>
            <person name="Spatafora J.W."/>
            <person name="Yadav J.S."/>
            <person name="Aerts A."/>
            <person name="Benoit I."/>
            <person name="Boyd A."/>
            <person name="Carlson A."/>
            <person name="Copeland A."/>
            <person name="Coutinho P.M."/>
            <person name="de Vries R.P."/>
            <person name="Ferreira P."/>
            <person name="Findley K."/>
            <person name="Foster B."/>
            <person name="Gaskell J."/>
            <person name="Glotzer D."/>
            <person name="Gorecki P."/>
            <person name="Heitman J."/>
            <person name="Hesse C."/>
            <person name="Hori C."/>
            <person name="Igarashi K."/>
            <person name="Jurgens J.A."/>
            <person name="Kallen N."/>
            <person name="Kersten P."/>
            <person name="Kohler A."/>
            <person name="Kuees U."/>
            <person name="Kumar T.K.A."/>
            <person name="Kuo A."/>
            <person name="LaButti K."/>
            <person name="Larrondo L.F."/>
            <person name="Lindquist E."/>
            <person name="Ling A."/>
            <person name="Lombard V."/>
            <person name="Lucas S."/>
            <person name="Lundell T."/>
            <person name="Martin R."/>
            <person name="McLaughlin D.J."/>
            <person name="Morgenstern I."/>
            <person name="Morin E."/>
            <person name="Murat C."/>
            <person name="Nagy L.G."/>
            <person name="Nolan M."/>
            <person name="Ohm R.A."/>
            <person name="Patyshakuliyeva A."/>
            <person name="Rokas A."/>
            <person name="Ruiz-Duenas F.J."/>
            <person name="Sabat G."/>
            <person name="Salamov A."/>
            <person name="Samejima M."/>
            <person name="Schmutz J."/>
            <person name="Slot J.C."/>
            <person name="St John F."/>
            <person name="Stenlid J."/>
            <person name="Sun H."/>
            <person name="Sun S."/>
            <person name="Syed K."/>
            <person name="Tsang A."/>
            <person name="Wiebenga A."/>
            <person name="Young D."/>
            <person name="Pisabarro A."/>
            <person name="Eastwood D.C."/>
            <person name="Martin F."/>
            <person name="Cullen D."/>
            <person name="Grigoriev I.V."/>
            <person name="Hibbett D.S."/>
        </authorList>
    </citation>
    <scope>NUCLEOTIDE SEQUENCE [LARGE SCALE GENOMIC DNA]</scope>
    <source>
        <strain evidence="3">TFB10046</strain>
    </source>
</reference>
<feature type="region of interest" description="Disordered" evidence="1">
    <location>
        <begin position="45"/>
        <end position="74"/>
    </location>
</feature>
<feature type="region of interest" description="Disordered" evidence="1">
    <location>
        <begin position="1"/>
        <end position="27"/>
    </location>
</feature>
<accession>J0WNY7</accession>
<proteinExistence type="predicted"/>
<feature type="region of interest" description="Disordered" evidence="1">
    <location>
        <begin position="86"/>
        <end position="105"/>
    </location>
</feature>
<dbReference type="KEGG" id="adl:AURDEDRAFT_177354"/>
<organism evidence="2 3">
    <name type="scientific">Auricularia subglabra (strain TFB-10046 / SS5)</name>
    <name type="common">White-rot fungus</name>
    <name type="synonym">Auricularia delicata (strain TFB10046)</name>
    <dbReference type="NCBI Taxonomy" id="717982"/>
    <lineage>
        <taxon>Eukaryota</taxon>
        <taxon>Fungi</taxon>
        <taxon>Dikarya</taxon>
        <taxon>Basidiomycota</taxon>
        <taxon>Agaricomycotina</taxon>
        <taxon>Agaricomycetes</taxon>
        <taxon>Auriculariales</taxon>
        <taxon>Auriculariaceae</taxon>
        <taxon>Auricularia</taxon>
    </lineage>
</organism>
<dbReference type="EMBL" id="JH688170">
    <property type="protein sequence ID" value="EJD33567.1"/>
    <property type="molecule type" value="Genomic_DNA"/>
</dbReference>
<sequence>MPGGAAPTSQNEEQDAGASSNADKGVDIYSDPYYYMAGDKDVRNVRDDFGAGDPMDVDEPATGAGASVEDWGDSLDNLPFQTDLDVGAMSEPDEPAEGPEAVESYGPMKWIPGQEMMWRQCNANMRVYGSKAFQKSMGWRTVKVLDVKIKDHRPTISAELEAEVTKAWYFLAKQRVEAEEERERRRVLNLARPQRIRRQYFQYEAGLDGKGNWMAFFDVVCDYVGTPCWTVLANRGVIPPRAPKEPQPVAWDGRNGRGEDATVPQWHFTEVISSAFIPSLSQLNADEAWFKMTRGSK</sequence>
<feature type="compositionally biased region" description="Polar residues" evidence="1">
    <location>
        <begin position="7"/>
        <end position="22"/>
    </location>
</feature>
<dbReference type="Proteomes" id="UP000006514">
    <property type="component" value="Unassembled WGS sequence"/>
</dbReference>
<evidence type="ECO:0000313" key="2">
    <source>
        <dbReference type="EMBL" id="EJD33567.1"/>
    </source>
</evidence>
<evidence type="ECO:0000313" key="3">
    <source>
        <dbReference type="Proteomes" id="UP000006514"/>
    </source>
</evidence>
<gene>
    <name evidence="2" type="ORF">AURDEDRAFT_177354</name>
</gene>
<dbReference type="InParanoid" id="J0WNY7"/>
<protein>
    <submittedName>
        <fullName evidence="2">Uncharacterized protein</fullName>
    </submittedName>
</protein>